<organism evidence="2 3">
    <name type="scientific">Actinophytocola xanthii</name>
    <dbReference type="NCBI Taxonomy" id="1912961"/>
    <lineage>
        <taxon>Bacteria</taxon>
        <taxon>Bacillati</taxon>
        <taxon>Actinomycetota</taxon>
        <taxon>Actinomycetes</taxon>
        <taxon>Pseudonocardiales</taxon>
        <taxon>Pseudonocardiaceae</taxon>
    </lineage>
</organism>
<evidence type="ECO:0000313" key="3">
    <source>
        <dbReference type="Proteomes" id="UP000185596"/>
    </source>
</evidence>
<gene>
    <name evidence="2" type="ORF">BU204_23365</name>
</gene>
<evidence type="ECO:0000256" key="1">
    <source>
        <dbReference type="SAM" id="Phobius"/>
    </source>
</evidence>
<keyword evidence="1" id="KW-0472">Membrane</keyword>
<feature type="transmembrane region" description="Helical" evidence="1">
    <location>
        <begin position="95"/>
        <end position="113"/>
    </location>
</feature>
<dbReference type="Pfam" id="PF13536">
    <property type="entry name" value="EmrE"/>
    <property type="match status" value="1"/>
</dbReference>
<dbReference type="AlphaFoldDB" id="A0A1Q8CLK3"/>
<feature type="transmembrane region" description="Helical" evidence="1">
    <location>
        <begin position="186"/>
        <end position="205"/>
    </location>
</feature>
<feature type="transmembrane region" description="Helical" evidence="1">
    <location>
        <begin position="38"/>
        <end position="60"/>
    </location>
</feature>
<dbReference type="Proteomes" id="UP000185596">
    <property type="component" value="Unassembled WGS sequence"/>
</dbReference>
<accession>A0A1Q8CLK3</accession>
<proteinExistence type="predicted"/>
<keyword evidence="3" id="KW-1185">Reference proteome</keyword>
<keyword evidence="1" id="KW-0812">Transmembrane</keyword>
<reference evidence="2 3" key="1">
    <citation type="submission" date="2016-12" db="EMBL/GenBank/DDBJ databases">
        <title>The draft genome sequence of Actinophytocola sp. 11-183.</title>
        <authorList>
            <person name="Wang W."/>
            <person name="Yuan L."/>
        </authorList>
    </citation>
    <scope>NUCLEOTIDE SEQUENCE [LARGE SCALE GENOMIC DNA]</scope>
    <source>
        <strain evidence="2 3">11-183</strain>
    </source>
</reference>
<protein>
    <recommendedName>
        <fullName evidence="4">Multidrug resistance efflux transporter family protein</fullName>
    </recommendedName>
</protein>
<dbReference type="EMBL" id="MSIE01000044">
    <property type="protein sequence ID" value="OLF15229.1"/>
    <property type="molecule type" value="Genomic_DNA"/>
</dbReference>
<evidence type="ECO:0008006" key="4">
    <source>
        <dbReference type="Google" id="ProtNLM"/>
    </source>
</evidence>
<feature type="transmembrane region" description="Helical" evidence="1">
    <location>
        <begin position="277"/>
        <end position="296"/>
    </location>
</feature>
<keyword evidence="1" id="KW-1133">Transmembrane helix</keyword>
<feature type="transmembrane region" description="Helical" evidence="1">
    <location>
        <begin position="147"/>
        <end position="165"/>
    </location>
</feature>
<name>A0A1Q8CLK3_9PSEU</name>
<feature type="transmembrane region" description="Helical" evidence="1">
    <location>
        <begin position="217"/>
        <end position="236"/>
    </location>
</feature>
<sequence>MGLGLLSALFFSVSFVVNHGMALGGGPWEWSASLRFLMSLPVFALIVAVRGGLGGVVRALGDAPWRWLVWSTVGFGLFYAPICLAAGFAPGWLVASVWQVTIVCGMLVAPLLYRDRDRRRIPLAGLGLSAVVLAGVGLTVVQAPGGVGSGVLVGIAAVLVAAVAYPVGNRKSMELAGDGLDTFQRLLALSLASLPWWIGLSALGLARTGLPDGAQVASTGIVALSSGVIATALFFAATSRVRDNPLRLAAVEATQAGEVMFVALAEPLVLSTAPPGAVAWIGIAVITLGVLGYSFVGRRPTG</sequence>
<feature type="transmembrane region" description="Helical" evidence="1">
    <location>
        <begin position="67"/>
        <end position="89"/>
    </location>
</feature>
<dbReference type="OrthoDB" id="3457556at2"/>
<evidence type="ECO:0000313" key="2">
    <source>
        <dbReference type="EMBL" id="OLF15229.1"/>
    </source>
</evidence>
<feature type="transmembrane region" description="Helical" evidence="1">
    <location>
        <begin position="248"/>
        <end position="265"/>
    </location>
</feature>
<dbReference type="InterPro" id="IPR032713">
    <property type="entry name" value="EmrE"/>
</dbReference>
<dbReference type="STRING" id="1912961.BU204_23365"/>
<feature type="transmembrane region" description="Helical" evidence="1">
    <location>
        <begin position="120"/>
        <end position="141"/>
    </location>
</feature>
<comment type="caution">
    <text evidence="2">The sequence shown here is derived from an EMBL/GenBank/DDBJ whole genome shotgun (WGS) entry which is preliminary data.</text>
</comment>